<feature type="compositionally biased region" description="Low complexity" evidence="2">
    <location>
        <begin position="272"/>
        <end position="283"/>
    </location>
</feature>
<evidence type="ECO:0000313" key="5">
    <source>
        <dbReference type="EMBL" id="KYC46317.1"/>
    </source>
</evidence>
<evidence type="ECO:0000256" key="2">
    <source>
        <dbReference type="SAM" id="MobiDB-lite"/>
    </source>
</evidence>
<proteinExistence type="predicted"/>
<keyword evidence="3" id="KW-0472">Membrane</keyword>
<dbReference type="GO" id="GO:0046872">
    <property type="term" value="F:metal ion binding"/>
    <property type="evidence" value="ECO:0007669"/>
    <property type="project" value="UniProtKB-KW"/>
</dbReference>
<dbReference type="SUPFAM" id="SSF55008">
    <property type="entry name" value="HMA, heavy metal-associated domain"/>
    <property type="match status" value="2"/>
</dbReference>
<evidence type="ECO:0000259" key="4">
    <source>
        <dbReference type="PROSITE" id="PS50846"/>
    </source>
</evidence>
<accession>A0A150IMZ5</accession>
<dbReference type="EMBL" id="LNGE01000001">
    <property type="protein sequence ID" value="KYC46317.1"/>
    <property type="molecule type" value="Genomic_DNA"/>
</dbReference>
<keyword evidence="3" id="KW-1133">Transmembrane helix</keyword>
<evidence type="ECO:0000313" key="7">
    <source>
        <dbReference type="EMBL" id="KYC50658.1"/>
    </source>
</evidence>
<evidence type="ECO:0000313" key="10">
    <source>
        <dbReference type="Proteomes" id="UP000092403"/>
    </source>
</evidence>
<dbReference type="Pfam" id="PF00403">
    <property type="entry name" value="HMA"/>
    <property type="match status" value="1"/>
</dbReference>
<keyword evidence="1" id="KW-0479">Metal-binding</keyword>
<dbReference type="GO" id="GO:0016787">
    <property type="term" value="F:hydrolase activity"/>
    <property type="evidence" value="ECO:0007669"/>
    <property type="project" value="UniProtKB-KW"/>
</dbReference>
<evidence type="ECO:0000313" key="8">
    <source>
        <dbReference type="Proteomes" id="UP000091929"/>
    </source>
</evidence>
<dbReference type="Proteomes" id="UP000092403">
    <property type="component" value="Unassembled WGS sequence"/>
</dbReference>
<dbReference type="Gene3D" id="3.30.70.100">
    <property type="match status" value="1"/>
</dbReference>
<dbReference type="PROSITE" id="PS01047">
    <property type="entry name" value="HMA_1"/>
    <property type="match status" value="1"/>
</dbReference>
<evidence type="ECO:0000256" key="3">
    <source>
        <dbReference type="SAM" id="Phobius"/>
    </source>
</evidence>
<evidence type="ECO:0000313" key="6">
    <source>
        <dbReference type="EMBL" id="KYC48103.1"/>
    </source>
</evidence>
<dbReference type="EC" id="3.6.3.54" evidence="7"/>
<dbReference type="InterPro" id="IPR036163">
    <property type="entry name" value="HMA_dom_sf"/>
</dbReference>
<evidence type="ECO:0000256" key="1">
    <source>
        <dbReference type="ARBA" id="ARBA00022723"/>
    </source>
</evidence>
<accession>A0A150IT17</accession>
<dbReference type="PROSITE" id="PS50846">
    <property type="entry name" value="HMA_2"/>
    <property type="match status" value="1"/>
</dbReference>
<keyword evidence="7" id="KW-0378">Hydrolase</keyword>
<dbReference type="Proteomes" id="UP000091929">
    <property type="component" value="Unassembled WGS sequence"/>
</dbReference>
<dbReference type="PANTHER" id="PTHR46594:SF4">
    <property type="entry name" value="P-TYPE CATION-TRANSPORTING ATPASE"/>
    <property type="match status" value="1"/>
</dbReference>
<dbReference type="Proteomes" id="UP000092401">
    <property type="component" value="Unassembled WGS sequence"/>
</dbReference>
<feature type="transmembrane region" description="Helical" evidence="3">
    <location>
        <begin position="117"/>
        <end position="138"/>
    </location>
</feature>
<feature type="region of interest" description="Disordered" evidence="2">
    <location>
        <begin position="265"/>
        <end position="291"/>
    </location>
</feature>
<feature type="transmembrane region" description="Helical" evidence="3">
    <location>
        <begin position="158"/>
        <end position="179"/>
    </location>
</feature>
<reference evidence="8 9" key="1">
    <citation type="journal article" date="2016" name="ISME J.">
        <title>Chasing the elusive Euryarchaeota class WSA2: genomes reveal a uniquely fastidious methyl-reducing methanogen.</title>
        <authorList>
            <person name="Nobu M.K."/>
            <person name="Narihiro T."/>
            <person name="Kuroda K."/>
            <person name="Mei R."/>
            <person name="Liu W.T."/>
        </authorList>
    </citation>
    <scope>NUCLEOTIDE SEQUENCE [LARGE SCALE GENOMIC DNA]</scope>
    <source>
        <strain evidence="5">B03fssc0709_Meth_Bin005</strain>
        <strain evidence="6">B15fssc0709_Meth_Bin003</strain>
        <strain evidence="7">BMIXfssc0709_Meth_Bin006</strain>
    </source>
</reference>
<accession>A0A150J0Q5</accession>
<dbReference type="AlphaFoldDB" id="A0A150J0Q5"/>
<dbReference type="PANTHER" id="PTHR46594">
    <property type="entry name" value="P-TYPE CATION-TRANSPORTING ATPASE"/>
    <property type="match status" value="1"/>
</dbReference>
<feature type="transmembrane region" description="Helical" evidence="3">
    <location>
        <begin position="81"/>
        <end position="105"/>
    </location>
</feature>
<protein>
    <submittedName>
        <fullName evidence="7">Putative copper-exporting P-type ATPase A</fullName>
        <ecNumber evidence="7">3.6.3.54</ecNumber>
    </submittedName>
</protein>
<name>A0A150J0Q5_9EURY</name>
<dbReference type="InterPro" id="IPR006121">
    <property type="entry name" value="HMA_dom"/>
</dbReference>
<organism evidence="7 10">
    <name type="scientific">Candidatus Methanofastidiosum methylothiophilum</name>
    <dbReference type="NCBI Taxonomy" id="1705564"/>
    <lineage>
        <taxon>Archaea</taxon>
        <taxon>Methanobacteriati</taxon>
        <taxon>Methanobacteriota</taxon>
        <taxon>Stenosarchaea group</taxon>
        <taxon>Candidatus Methanofastidiosia</taxon>
        <taxon>Candidatus Methanofastidiosales</taxon>
        <taxon>Candidatus Methanofastidiosaceae</taxon>
        <taxon>Candidatus Methanofastidiosum</taxon>
    </lineage>
</organism>
<comment type="caution">
    <text evidence="7">The sequence shown here is derived from an EMBL/GenBank/DDBJ whole genome shotgun (WGS) entry which is preliminary data.</text>
</comment>
<keyword evidence="3" id="KW-0812">Transmembrane</keyword>
<dbReference type="FunFam" id="3.30.70.100:FF:000001">
    <property type="entry name" value="ATPase copper transporting beta"/>
    <property type="match status" value="1"/>
</dbReference>
<dbReference type="EMBL" id="LNGF01000010">
    <property type="protein sequence ID" value="KYC48103.1"/>
    <property type="molecule type" value="Genomic_DNA"/>
</dbReference>
<dbReference type="InterPro" id="IPR017969">
    <property type="entry name" value="Heavy-metal-associated_CS"/>
</dbReference>
<dbReference type="EMBL" id="LNJC01000010">
    <property type="protein sequence ID" value="KYC50658.1"/>
    <property type="molecule type" value="Genomic_DNA"/>
</dbReference>
<dbReference type="CDD" id="cd00371">
    <property type="entry name" value="HMA"/>
    <property type="match status" value="1"/>
</dbReference>
<gene>
    <name evidence="7" type="primary">copA_1</name>
    <name evidence="5" type="synonym">copA_2</name>
    <name evidence="5" type="ORF">APG10_00019</name>
    <name evidence="6" type="ORF">APG11_00571</name>
    <name evidence="7" type="ORF">APG12_00682</name>
</gene>
<evidence type="ECO:0000313" key="9">
    <source>
        <dbReference type="Proteomes" id="UP000092401"/>
    </source>
</evidence>
<sequence length="291" mass="31708">MEKTIKIKGMHCKSCVCAIKDKLESLNGIKSAKVTLLKNEAIVDFDPAKIDLEQIQIEIEKLGYSTGLNFEKKSNNILKGLVYGIVPHIGCIGFILGSVLGVSILMQFFRPLLMSRYFFYGLVALSLGFASVSVLLYLRNNELLSVKGLQRKWKYVTITYGSTVGVNLALFLIVFPMLANVSASVGGDQVTIGSTEFITLRVNIPCSGHAPLISNELKTINGVQEVRYSTPNTFAVKYDSGRTSKTDILKLAVFREYPATVLNETSSTRNLSAPPAATNNSSSGCACCRGK</sequence>
<feature type="domain" description="HMA" evidence="4">
    <location>
        <begin position="1"/>
        <end position="67"/>
    </location>
</feature>